<keyword evidence="1" id="KW-0813">Transport</keyword>
<accession>A0A388TH63</accession>
<sequence>MHTVALVCFFTFLIHAMESLALSMRLAGARTKQIATSISFVNISFLVARMSNMFQAPLLGAMVDQAIRTGAEPDLLHSFRLIVLAAFGGNLLGTILTPSMAYIFVQAIYVFEREGSIPKLIKTACQPRNIWRIVRNLRLPALNYFRGISFKALPHAFLYFNVLMVAIYAVGVLASLLAGAFLPDQRATAVQLSGIVNGVATVLLAIMVDPTGAHITDQAVQGKRSLNDVWSMVFFLQIGRLLATLFLAQLILWPAARYIMAVTKWLGRLAG</sequence>
<dbReference type="GO" id="GO:0071555">
    <property type="term" value="P:cell wall organization"/>
    <property type="evidence" value="ECO:0007669"/>
    <property type="project" value="UniProtKB-KW"/>
</dbReference>
<dbReference type="EMBL" id="BGZO01000020">
    <property type="protein sequence ID" value="GBR76232.1"/>
    <property type="molecule type" value="Genomic_DNA"/>
</dbReference>
<keyword evidence="3" id="KW-1185">Reference proteome</keyword>
<dbReference type="GO" id="GO:0009252">
    <property type="term" value="P:peptidoglycan biosynthetic process"/>
    <property type="evidence" value="ECO:0007669"/>
    <property type="project" value="UniProtKB-UniRule"/>
</dbReference>
<dbReference type="GO" id="GO:0008360">
    <property type="term" value="P:regulation of cell shape"/>
    <property type="evidence" value="ECO:0007669"/>
    <property type="project" value="UniProtKB-KW"/>
</dbReference>
<evidence type="ECO:0000256" key="1">
    <source>
        <dbReference type="HAMAP-Rule" id="MF_02077"/>
    </source>
</evidence>
<keyword evidence="1" id="KW-0573">Peptidoglycan synthesis</keyword>
<feature type="transmembrane region" description="Helical" evidence="1">
    <location>
        <begin position="156"/>
        <end position="182"/>
    </location>
</feature>
<keyword evidence="1" id="KW-1133">Transmembrane helix</keyword>
<name>A0A388TH63_9BACT</name>
<comment type="subcellular location">
    <subcellularLocation>
        <location evidence="1">Cell membrane</location>
        <topology evidence="1">Multi-pass membrane protein</topology>
    </subcellularLocation>
</comment>
<gene>
    <name evidence="1" type="primary">amj</name>
    <name evidence="2" type="ORF">NO2_0817</name>
</gene>
<dbReference type="UniPathway" id="UPA00219"/>
<comment type="pathway">
    <text evidence="1">Cell wall biogenesis; peptidoglycan biosynthesis.</text>
</comment>
<keyword evidence="1" id="KW-0812">Transmembrane</keyword>
<keyword evidence="1" id="KW-0472">Membrane</keyword>
<protein>
    <recommendedName>
        <fullName evidence="1">Lipid II flippase Amj</fullName>
    </recommendedName>
</protein>
<dbReference type="Proteomes" id="UP000275925">
    <property type="component" value="Unassembled WGS sequence"/>
</dbReference>
<comment type="function">
    <text evidence="1">Involved in peptidoglycan biosynthesis. Transports lipid-linked peptidoglycan precursors from the inner to the outer leaflet of the cytoplasmic membrane.</text>
</comment>
<keyword evidence="1" id="KW-1003">Cell membrane</keyword>
<evidence type="ECO:0000313" key="2">
    <source>
        <dbReference type="EMBL" id="GBR76232.1"/>
    </source>
</evidence>
<proteinExistence type="inferred from homology"/>
<evidence type="ECO:0000313" key="3">
    <source>
        <dbReference type="Proteomes" id="UP000275925"/>
    </source>
</evidence>
<comment type="similarity">
    <text evidence="1">Belongs to the Amj family.</text>
</comment>
<dbReference type="GO" id="GO:0005886">
    <property type="term" value="C:plasma membrane"/>
    <property type="evidence" value="ECO:0007669"/>
    <property type="project" value="UniProtKB-SubCell"/>
</dbReference>
<dbReference type="AlphaFoldDB" id="A0A388TH63"/>
<dbReference type="InterPro" id="IPR021260">
    <property type="entry name" value="Amj"/>
</dbReference>
<organism evidence="2 3">
    <name type="scientific">Candidatus Termititenax persephonae</name>
    <dbReference type="NCBI Taxonomy" id="2218525"/>
    <lineage>
        <taxon>Bacteria</taxon>
        <taxon>Bacillati</taxon>
        <taxon>Candidatus Margulisiibacteriota</taxon>
        <taxon>Candidatus Termititenacia</taxon>
        <taxon>Candidatus Termititenacales</taxon>
        <taxon>Candidatus Termititenacaceae</taxon>
        <taxon>Candidatus Termititenax</taxon>
    </lineage>
</organism>
<dbReference type="GO" id="GO:0015648">
    <property type="term" value="F:lipid-linked peptidoglycan transporter activity"/>
    <property type="evidence" value="ECO:0007669"/>
    <property type="project" value="UniProtKB-UniRule"/>
</dbReference>
<keyword evidence="1" id="KW-0133">Cell shape</keyword>
<comment type="caution">
    <text evidence="1">Lacks conserved residue(s) required for the propagation of feature annotation.</text>
</comment>
<feature type="transmembrane region" description="Helical" evidence="1">
    <location>
        <begin position="188"/>
        <end position="208"/>
    </location>
</feature>
<dbReference type="HAMAP" id="MF_02077">
    <property type="entry name" value="Amj_flippase"/>
    <property type="match status" value="1"/>
</dbReference>
<dbReference type="Pfam" id="PF10997">
    <property type="entry name" value="Amj"/>
    <property type="match status" value="1"/>
</dbReference>
<feature type="transmembrane region" description="Helical" evidence="1">
    <location>
        <begin position="81"/>
        <end position="111"/>
    </location>
</feature>
<feature type="transmembrane region" description="Helical" evidence="1">
    <location>
        <begin position="229"/>
        <end position="252"/>
    </location>
</feature>
<reference evidence="2 3" key="1">
    <citation type="journal article" date="2019" name="ISME J.">
        <title>Genome analyses of uncultured TG2/ZB3 bacteria in 'Margulisbacteria' specifically attached to ectosymbiotic spirochetes of protists in the termite gut.</title>
        <authorList>
            <person name="Utami Y.D."/>
            <person name="Kuwahara H."/>
            <person name="Igai K."/>
            <person name="Murakami T."/>
            <person name="Sugaya K."/>
            <person name="Morikawa T."/>
            <person name="Nagura Y."/>
            <person name="Yuki M."/>
            <person name="Deevong P."/>
            <person name="Inoue T."/>
            <person name="Kihara K."/>
            <person name="Lo N."/>
            <person name="Yamada A."/>
            <person name="Ohkuma M."/>
            <person name="Hongoh Y."/>
        </authorList>
    </citation>
    <scope>NUCLEOTIDE SEQUENCE [LARGE SCALE GENOMIC DNA]</scope>
    <source>
        <strain evidence="2">NkOx7-02</strain>
    </source>
</reference>
<comment type="caution">
    <text evidence="2">The sequence shown here is derived from an EMBL/GenBank/DDBJ whole genome shotgun (WGS) entry which is preliminary data.</text>
</comment>
<keyword evidence="1" id="KW-0961">Cell wall biogenesis/degradation</keyword>